<keyword evidence="2" id="KW-1185">Reference proteome</keyword>
<sequence>MIRSLNLSTVLSLVWVTSAFSGVCDYRLSQLASPTAATAVVAAGGTGASVGPATMALGGLYFFPHAAGGSVMLGSTLAGASGAGTVGIIGGSGFAASVLAVLTAPITLFVAAGTAVTVGGVEAGCYFVDERITEEEEVVAILRQAALTSNEDYFKLFDVSGAEAAETGVASRVRIPDEDGTYQFYEVENLYIVNGELLHRDWFFNTSLGNIAAALVAQP</sequence>
<gene>
    <name evidence="1" type="ORF">SAMN06265373_10421</name>
</gene>
<protein>
    <submittedName>
        <fullName evidence="1">Uncharacterized protein</fullName>
    </submittedName>
</protein>
<proteinExistence type="predicted"/>
<name>A0ABY1NXN3_9RHOB</name>
<accession>A0ABY1NXN3</accession>
<organism evidence="1 2">
    <name type="scientific">Shimia sagamensis</name>
    <dbReference type="NCBI Taxonomy" id="1566352"/>
    <lineage>
        <taxon>Bacteria</taxon>
        <taxon>Pseudomonadati</taxon>
        <taxon>Pseudomonadota</taxon>
        <taxon>Alphaproteobacteria</taxon>
        <taxon>Rhodobacterales</taxon>
        <taxon>Roseobacteraceae</taxon>
    </lineage>
</organism>
<dbReference type="EMBL" id="FXTY01000004">
    <property type="protein sequence ID" value="SMP21357.1"/>
    <property type="molecule type" value="Genomic_DNA"/>
</dbReference>
<reference evidence="1 2" key="1">
    <citation type="submission" date="2017-05" db="EMBL/GenBank/DDBJ databases">
        <authorList>
            <person name="Varghese N."/>
            <person name="Submissions S."/>
        </authorList>
    </citation>
    <scope>NUCLEOTIDE SEQUENCE [LARGE SCALE GENOMIC DNA]</scope>
    <source>
        <strain evidence="1 2">DSM 29734</strain>
    </source>
</reference>
<evidence type="ECO:0000313" key="1">
    <source>
        <dbReference type="EMBL" id="SMP21357.1"/>
    </source>
</evidence>
<evidence type="ECO:0000313" key="2">
    <source>
        <dbReference type="Proteomes" id="UP001157961"/>
    </source>
</evidence>
<comment type="caution">
    <text evidence="1">The sequence shown here is derived from an EMBL/GenBank/DDBJ whole genome shotgun (WGS) entry which is preliminary data.</text>
</comment>
<dbReference type="Proteomes" id="UP001157961">
    <property type="component" value="Unassembled WGS sequence"/>
</dbReference>